<dbReference type="AlphaFoldDB" id="A0A0A9BZS7"/>
<reference evidence="1" key="2">
    <citation type="journal article" date="2015" name="Data Brief">
        <title>Shoot transcriptome of the giant reed, Arundo donax.</title>
        <authorList>
            <person name="Barrero R.A."/>
            <person name="Guerrero F.D."/>
            <person name="Moolhuijzen P."/>
            <person name="Goolsby J.A."/>
            <person name="Tidwell J."/>
            <person name="Bellgard S.E."/>
            <person name="Bellgard M.I."/>
        </authorList>
    </citation>
    <scope>NUCLEOTIDE SEQUENCE</scope>
    <source>
        <tissue evidence="1">Shoot tissue taken approximately 20 cm above the soil surface</tissue>
    </source>
</reference>
<reference evidence="1" key="1">
    <citation type="submission" date="2014-09" db="EMBL/GenBank/DDBJ databases">
        <authorList>
            <person name="Magalhaes I.L.F."/>
            <person name="Oliveira U."/>
            <person name="Santos F.R."/>
            <person name="Vidigal T.H.D.A."/>
            <person name="Brescovit A.D."/>
            <person name="Santos A.J."/>
        </authorList>
    </citation>
    <scope>NUCLEOTIDE SEQUENCE</scope>
    <source>
        <tissue evidence="1">Shoot tissue taken approximately 20 cm above the soil surface</tissue>
    </source>
</reference>
<name>A0A0A9BZS7_ARUDO</name>
<evidence type="ECO:0000313" key="1">
    <source>
        <dbReference type="EMBL" id="JAD68831.1"/>
    </source>
</evidence>
<proteinExistence type="predicted"/>
<dbReference type="EMBL" id="GBRH01229064">
    <property type="protein sequence ID" value="JAD68831.1"/>
    <property type="molecule type" value="Transcribed_RNA"/>
</dbReference>
<accession>A0A0A9BZS7</accession>
<protein>
    <submittedName>
        <fullName evidence="1">Uncharacterized protein</fullName>
    </submittedName>
</protein>
<organism evidence="1">
    <name type="scientific">Arundo donax</name>
    <name type="common">Giant reed</name>
    <name type="synonym">Donax arundinaceus</name>
    <dbReference type="NCBI Taxonomy" id="35708"/>
    <lineage>
        <taxon>Eukaryota</taxon>
        <taxon>Viridiplantae</taxon>
        <taxon>Streptophyta</taxon>
        <taxon>Embryophyta</taxon>
        <taxon>Tracheophyta</taxon>
        <taxon>Spermatophyta</taxon>
        <taxon>Magnoliopsida</taxon>
        <taxon>Liliopsida</taxon>
        <taxon>Poales</taxon>
        <taxon>Poaceae</taxon>
        <taxon>PACMAD clade</taxon>
        <taxon>Arundinoideae</taxon>
        <taxon>Arundineae</taxon>
        <taxon>Arundo</taxon>
    </lineage>
</organism>
<sequence>MKEILQTKLFEILMHHHTAPPLFVLYRFLHVFYTM</sequence>